<evidence type="ECO:0000313" key="3">
    <source>
        <dbReference type="Proteomes" id="UP000509548"/>
    </source>
</evidence>
<proteinExistence type="predicted"/>
<dbReference type="Pfam" id="PF12708">
    <property type="entry name" value="Pect-lyase_RHGA_epim"/>
    <property type="match status" value="1"/>
</dbReference>
<dbReference type="EMBL" id="CP015958">
    <property type="protein sequence ID" value="QLB63474.1"/>
    <property type="molecule type" value="Genomic_DNA"/>
</dbReference>
<reference evidence="2 3" key="1">
    <citation type="journal article" date="2014" name="Genome Announc.">
        <title>Draft Genome Sequence of the Haloacid-Degrading Burkholderia caribensis Strain MBA4.</title>
        <authorList>
            <person name="Pan Y."/>
            <person name="Kong K.F."/>
            <person name="Tsang J.S."/>
        </authorList>
    </citation>
    <scope>NUCLEOTIDE SEQUENCE [LARGE SCALE GENOMIC DNA]</scope>
    <source>
        <strain evidence="2 3">852011</strain>
    </source>
</reference>
<evidence type="ECO:0000313" key="2">
    <source>
        <dbReference type="EMBL" id="QLB63474.1"/>
    </source>
</evidence>
<dbReference type="SUPFAM" id="SSF51126">
    <property type="entry name" value="Pectin lyase-like"/>
    <property type="match status" value="1"/>
</dbReference>
<dbReference type="RefSeq" id="WP_176956932.1">
    <property type="nucleotide sequence ID" value="NZ_CP015958.1"/>
</dbReference>
<dbReference type="InterPro" id="IPR024535">
    <property type="entry name" value="RHGA/B-epi-like_pectate_lyase"/>
</dbReference>
<dbReference type="Gene3D" id="2.160.20.10">
    <property type="entry name" value="Single-stranded right-handed beta-helix, Pectin lyase-like"/>
    <property type="match status" value="1"/>
</dbReference>
<dbReference type="InterPro" id="IPR012334">
    <property type="entry name" value="Pectin_lyas_fold"/>
</dbReference>
<protein>
    <recommendedName>
        <fullName evidence="1">Rhamnogalacturonase A/B/Epimerase-like pectate lyase domain-containing protein</fullName>
    </recommendedName>
</protein>
<accession>A0A9Q6S2M7</accession>
<organism evidence="2 3">
    <name type="scientific">Paraburkholderia caribensis</name>
    <dbReference type="NCBI Taxonomy" id="75105"/>
    <lineage>
        <taxon>Bacteria</taxon>
        <taxon>Pseudomonadati</taxon>
        <taxon>Pseudomonadota</taxon>
        <taxon>Betaproteobacteria</taxon>
        <taxon>Burkholderiales</taxon>
        <taxon>Burkholderiaceae</taxon>
        <taxon>Paraburkholderia</taxon>
    </lineage>
</organism>
<sequence>MTVTTDNSRISYAGDGISTTFQFPYYFLSSGDVHVFINSVEQTSGFTVTGAGNPAGGSVAFSAAPAPGAIVQLIRDPDLLQQTNLPPNDPFPSDAVEKALDKLTMIAQARKANESRTIRYQLSETVDGLLPVAAQRANNVLGFDAAGNQTMVPLPASVGAGDLRNEAWTAGTDFVAGTSTSVTLSRAYGTKANLGTVVMAGVPQDPSTYDLSADGLTLIFNTVIPAFVKRIWCIGGTTISLAIGALFTAAYTGAVTRTIVDKLRDVVSVMDFGADPSGIEDSTVAFQNAVNAARKVIVPAGTYLCGQVTIPSGTSVIGEGKASIILPAAGLSASVTYLWQSAVGASDVEIGGLQFNVPISFQNCNVLNFQQGSYCYAHDLYMPNAGGRGVMTYLQTDSCFERIVVLNAYINSLNHTNGTRVKTTRCVGSVPNSIDHAIRVSGGSDIEVSNCFFELTPVGFGIYFNLVVRGKIVNNTVHNTAIEGIAIGTSEVIVEGNSLWWDGAHGTDYGISASGDPSPDGTTILLKIVNNIIDSSHKSGIALASISGVAISWCDISGNTIVNPNAGNAPIASGGQCGVLLYGSGVQQAIVQNNNIVDTVGNMQWGIAELNSGGLPINNKFINNRIVGPNLTANISKGIGSIEALNQNWATNSGLQSWSPTIGSTSGSITSAAVAAAVYYETEKRVDFFLSVTIVTNGSGAGAVTFTPPFTLCSLAGTNVVGGSGIENAVTNKGLALKALNSTTVAVTFADGTYPGADGRNLTISGTFFRQ</sequence>
<evidence type="ECO:0000259" key="1">
    <source>
        <dbReference type="Pfam" id="PF12708"/>
    </source>
</evidence>
<feature type="domain" description="Rhamnogalacturonase A/B/Epimerase-like pectate lyase" evidence="1">
    <location>
        <begin position="267"/>
        <end position="498"/>
    </location>
</feature>
<dbReference type="AlphaFoldDB" id="A0A9Q6S2M7"/>
<name>A0A9Q6S2M7_9BURK</name>
<dbReference type="InterPro" id="IPR011050">
    <property type="entry name" value="Pectin_lyase_fold/virulence"/>
</dbReference>
<dbReference type="Proteomes" id="UP000509548">
    <property type="component" value="Chromosome 1"/>
</dbReference>
<gene>
    <name evidence="2" type="ORF">A9O66_14435</name>
</gene>